<sequence>MISPQNSNTLTITHFKGNQKRNSFDRIIATINIISHKQVICIWTLPSNAKKLCKIMELPMNITTNCNRTFHRLYIALFHQNLFCLITQDPYLLLGQGFALHELRNLLIEVSMRIRRHRIHDLVLHLLSLLAEVVRSISSLRIDGNPRSHSENPFRLFGLCLLFLVFRKRERERRVVVVK</sequence>
<proteinExistence type="evidence at transcript level"/>
<reference evidence="1" key="1">
    <citation type="submission" date="2009-08" db="EMBL/GenBank/DDBJ databases">
        <authorList>
            <person name="Cheung F."/>
            <person name="Xiao Y."/>
            <person name="Chan A."/>
            <person name="Moskal W."/>
            <person name="Town C.D."/>
        </authorList>
    </citation>
    <scope>NUCLEOTIDE SEQUENCE</scope>
</reference>
<accession>C6T6C2</accession>
<protein>
    <submittedName>
        <fullName evidence="1">Uncharacterized protein</fullName>
    </submittedName>
</protein>
<dbReference type="EMBL" id="BT092987">
    <property type="protein sequence ID" value="ACU17344.1"/>
    <property type="molecule type" value="mRNA"/>
</dbReference>
<evidence type="ECO:0000313" key="1">
    <source>
        <dbReference type="EMBL" id="ACU17344.1"/>
    </source>
</evidence>
<name>C6T6C2_SOYBN</name>
<feature type="non-terminal residue" evidence="1">
    <location>
        <position position="179"/>
    </location>
</feature>
<dbReference type="AlphaFoldDB" id="C6T6C2"/>
<organism evidence="1">
    <name type="scientific">Glycine max</name>
    <name type="common">Soybean</name>
    <name type="synonym">Glycine hispida</name>
    <dbReference type="NCBI Taxonomy" id="3847"/>
    <lineage>
        <taxon>Eukaryota</taxon>
        <taxon>Viridiplantae</taxon>
        <taxon>Streptophyta</taxon>
        <taxon>Embryophyta</taxon>
        <taxon>Tracheophyta</taxon>
        <taxon>Spermatophyta</taxon>
        <taxon>Magnoliopsida</taxon>
        <taxon>eudicotyledons</taxon>
        <taxon>Gunneridae</taxon>
        <taxon>Pentapetalae</taxon>
        <taxon>rosids</taxon>
        <taxon>fabids</taxon>
        <taxon>Fabales</taxon>
        <taxon>Fabaceae</taxon>
        <taxon>Papilionoideae</taxon>
        <taxon>50 kb inversion clade</taxon>
        <taxon>NPAAA clade</taxon>
        <taxon>indigoferoid/millettioid clade</taxon>
        <taxon>Phaseoleae</taxon>
        <taxon>Glycine</taxon>
        <taxon>Glycine subgen. Soja</taxon>
    </lineage>
</organism>